<comment type="catalytic activity">
    <reaction evidence="1">
        <text>ATP + protein L-histidine = ADP + protein N-phospho-L-histidine.</text>
        <dbReference type="EC" id="2.7.13.3"/>
    </reaction>
</comment>
<dbReference type="InterPro" id="IPR036890">
    <property type="entry name" value="HATPase_C_sf"/>
</dbReference>
<dbReference type="PROSITE" id="PS50885">
    <property type="entry name" value="HAMP"/>
    <property type="match status" value="1"/>
</dbReference>
<dbReference type="PROSITE" id="PS50109">
    <property type="entry name" value="HIS_KIN"/>
    <property type="match status" value="1"/>
</dbReference>
<dbReference type="EMBL" id="JACIBS010000001">
    <property type="protein sequence ID" value="MBB3663846.1"/>
    <property type="molecule type" value="Genomic_DNA"/>
</dbReference>
<dbReference type="GO" id="GO:0005886">
    <property type="term" value="C:plasma membrane"/>
    <property type="evidence" value="ECO:0007669"/>
    <property type="project" value="UniProtKB-SubCell"/>
</dbReference>
<feature type="domain" description="Histidine kinase" evidence="12">
    <location>
        <begin position="235"/>
        <end position="444"/>
    </location>
</feature>
<name>A0A839XV21_9PSEU</name>
<dbReference type="Gene3D" id="1.10.287.130">
    <property type="match status" value="1"/>
</dbReference>
<dbReference type="GO" id="GO:0000155">
    <property type="term" value="F:phosphorelay sensor kinase activity"/>
    <property type="evidence" value="ECO:0007669"/>
    <property type="project" value="InterPro"/>
</dbReference>
<keyword evidence="10 11" id="KW-0472">Membrane</keyword>
<dbReference type="Gene3D" id="3.30.565.10">
    <property type="entry name" value="Histidine kinase-like ATPase, C-terminal domain"/>
    <property type="match status" value="1"/>
</dbReference>
<dbReference type="Pfam" id="PF00512">
    <property type="entry name" value="HisKA"/>
    <property type="match status" value="1"/>
</dbReference>
<dbReference type="SUPFAM" id="SSF47384">
    <property type="entry name" value="Homodimeric domain of signal transducing histidine kinase"/>
    <property type="match status" value="1"/>
</dbReference>
<dbReference type="SMART" id="SM00387">
    <property type="entry name" value="HATPase_c"/>
    <property type="match status" value="1"/>
</dbReference>
<proteinExistence type="predicted"/>
<evidence type="ECO:0000256" key="11">
    <source>
        <dbReference type="SAM" id="Phobius"/>
    </source>
</evidence>
<evidence type="ECO:0000259" key="12">
    <source>
        <dbReference type="PROSITE" id="PS50109"/>
    </source>
</evidence>
<evidence type="ECO:0000256" key="6">
    <source>
        <dbReference type="ARBA" id="ARBA00022692"/>
    </source>
</evidence>
<keyword evidence="8 11" id="KW-1133">Transmembrane helix</keyword>
<reference evidence="14 15" key="1">
    <citation type="submission" date="2020-08" db="EMBL/GenBank/DDBJ databases">
        <title>Sequencing the genomes of 1000 actinobacteria strains.</title>
        <authorList>
            <person name="Klenk H.-P."/>
        </authorList>
    </citation>
    <scope>NUCLEOTIDE SEQUENCE [LARGE SCALE GENOMIC DNA]</scope>
    <source>
        <strain evidence="14 15">DSM 45267</strain>
    </source>
</reference>
<accession>A0A839XV21</accession>
<keyword evidence="15" id="KW-1185">Reference proteome</keyword>
<evidence type="ECO:0000259" key="13">
    <source>
        <dbReference type="PROSITE" id="PS50885"/>
    </source>
</evidence>
<dbReference type="InterPro" id="IPR005467">
    <property type="entry name" value="His_kinase_dom"/>
</dbReference>
<dbReference type="PANTHER" id="PTHR45436:SF5">
    <property type="entry name" value="SENSOR HISTIDINE KINASE TRCS"/>
    <property type="match status" value="1"/>
</dbReference>
<evidence type="ECO:0000256" key="10">
    <source>
        <dbReference type="ARBA" id="ARBA00023136"/>
    </source>
</evidence>
<evidence type="ECO:0000313" key="15">
    <source>
        <dbReference type="Proteomes" id="UP000564573"/>
    </source>
</evidence>
<dbReference type="InterPro" id="IPR050428">
    <property type="entry name" value="TCS_sensor_his_kinase"/>
</dbReference>
<dbReference type="InterPro" id="IPR036097">
    <property type="entry name" value="HisK_dim/P_sf"/>
</dbReference>
<evidence type="ECO:0000256" key="2">
    <source>
        <dbReference type="ARBA" id="ARBA00004236"/>
    </source>
</evidence>
<keyword evidence="6 11" id="KW-0812">Transmembrane</keyword>
<dbReference type="RefSeq" id="WP_183783264.1">
    <property type="nucleotide sequence ID" value="NZ_JACIBS010000001.1"/>
</dbReference>
<dbReference type="InterPro" id="IPR004358">
    <property type="entry name" value="Sig_transdc_His_kin-like_C"/>
</dbReference>
<evidence type="ECO:0000256" key="1">
    <source>
        <dbReference type="ARBA" id="ARBA00000085"/>
    </source>
</evidence>
<evidence type="ECO:0000256" key="4">
    <source>
        <dbReference type="ARBA" id="ARBA00022553"/>
    </source>
</evidence>
<comment type="caution">
    <text evidence="14">The sequence shown here is derived from an EMBL/GenBank/DDBJ whole genome shotgun (WGS) entry which is preliminary data.</text>
</comment>
<comment type="subcellular location">
    <subcellularLocation>
        <location evidence="2">Cell membrane</location>
    </subcellularLocation>
</comment>
<dbReference type="Pfam" id="PF02518">
    <property type="entry name" value="HATPase_c"/>
    <property type="match status" value="1"/>
</dbReference>
<dbReference type="Gene3D" id="6.10.340.10">
    <property type="match status" value="1"/>
</dbReference>
<dbReference type="EC" id="2.7.13.3" evidence="3"/>
<dbReference type="InterPro" id="IPR003661">
    <property type="entry name" value="HisK_dim/P_dom"/>
</dbReference>
<evidence type="ECO:0000256" key="7">
    <source>
        <dbReference type="ARBA" id="ARBA00022777"/>
    </source>
</evidence>
<dbReference type="SMART" id="SM00388">
    <property type="entry name" value="HisKA"/>
    <property type="match status" value="1"/>
</dbReference>
<evidence type="ECO:0000256" key="9">
    <source>
        <dbReference type="ARBA" id="ARBA00023012"/>
    </source>
</evidence>
<feature type="transmembrane region" description="Helical" evidence="11">
    <location>
        <begin position="20"/>
        <end position="40"/>
    </location>
</feature>
<gene>
    <name evidence="14" type="ORF">FB384_002750</name>
</gene>
<evidence type="ECO:0000256" key="5">
    <source>
        <dbReference type="ARBA" id="ARBA00022679"/>
    </source>
</evidence>
<sequence length="447" mass="46647">MKDPRRWWRRRSLRLRITAVATVVAAAVLLVLALLAGRLVGPWLLGGVDTDLRAAVSTAARAVESGTAPSTSDGLRVRVLDTAGDPVDGGGPPALGDAHVGDLKAGLAVTFEGPDDAVPTRWAGTVATAPDGAQRLVVAEDPLAGASAVIADGGMLLVGLAVAGAVLVGATTWLVTGAALRPVGRMRRSLRALPSGGRLPEPGSADELGALAAELNDLLARYDEVGERLRRFTGDAAHELRSPVASIRVQAEVGVAASDGDLAQETLADILVETERLSTLLDGLLTLARADAGEVPAAEPVELVTEVRAAVERLGAEEPDMRVSALVPSAWALAAPSEVELVLDNLLRNACRHAASSVVVSVLAMRAWVRVVVDDDGPGIEPEHRGHVFDRFYRASDDRARSSGGTGLGLALVAEAVRRRGGRVVVGESPDGGARFEVSWRRHDRRS</sequence>
<dbReference type="SUPFAM" id="SSF55874">
    <property type="entry name" value="ATPase domain of HSP90 chaperone/DNA topoisomerase II/histidine kinase"/>
    <property type="match status" value="1"/>
</dbReference>
<dbReference type="CDD" id="cd00082">
    <property type="entry name" value="HisKA"/>
    <property type="match status" value="1"/>
</dbReference>
<dbReference type="InterPro" id="IPR003660">
    <property type="entry name" value="HAMP_dom"/>
</dbReference>
<feature type="domain" description="HAMP" evidence="13">
    <location>
        <begin position="177"/>
        <end position="227"/>
    </location>
</feature>
<keyword evidence="4" id="KW-0597">Phosphoprotein</keyword>
<evidence type="ECO:0000256" key="8">
    <source>
        <dbReference type="ARBA" id="ARBA00022989"/>
    </source>
</evidence>
<organism evidence="14 15">
    <name type="scientific">Prauserella sediminis</name>
    <dbReference type="NCBI Taxonomy" id="577680"/>
    <lineage>
        <taxon>Bacteria</taxon>
        <taxon>Bacillati</taxon>
        <taxon>Actinomycetota</taxon>
        <taxon>Actinomycetes</taxon>
        <taxon>Pseudonocardiales</taxon>
        <taxon>Pseudonocardiaceae</taxon>
        <taxon>Prauserella</taxon>
        <taxon>Prauserella salsuginis group</taxon>
    </lineage>
</organism>
<keyword evidence="9" id="KW-0902">Two-component regulatory system</keyword>
<keyword evidence="7 14" id="KW-0418">Kinase</keyword>
<keyword evidence="5" id="KW-0808">Transferase</keyword>
<dbReference type="PANTHER" id="PTHR45436">
    <property type="entry name" value="SENSOR HISTIDINE KINASE YKOH"/>
    <property type="match status" value="1"/>
</dbReference>
<dbReference type="AlphaFoldDB" id="A0A839XV21"/>
<evidence type="ECO:0000313" key="14">
    <source>
        <dbReference type="EMBL" id="MBB3663846.1"/>
    </source>
</evidence>
<evidence type="ECO:0000256" key="3">
    <source>
        <dbReference type="ARBA" id="ARBA00012438"/>
    </source>
</evidence>
<dbReference type="Proteomes" id="UP000564573">
    <property type="component" value="Unassembled WGS sequence"/>
</dbReference>
<dbReference type="PRINTS" id="PR00344">
    <property type="entry name" value="BCTRLSENSOR"/>
</dbReference>
<protein>
    <recommendedName>
        <fullName evidence="3">histidine kinase</fullName>
        <ecNumber evidence="3">2.7.13.3</ecNumber>
    </recommendedName>
</protein>
<feature type="transmembrane region" description="Helical" evidence="11">
    <location>
        <begin position="156"/>
        <end position="180"/>
    </location>
</feature>
<dbReference type="InterPro" id="IPR003594">
    <property type="entry name" value="HATPase_dom"/>
</dbReference>